<proteinExistence type="predicted"/>
<evidence type="ECO:0000313" key="3">
    <source>
        <dbReference type="Proteomes" id="UP000321617"/>
    </source>
</evidence>
<evidence type="ECO:0000256" key="1">
    <source>
        <dbReference type="SAM" id="Phobius"/>
    </source>
</evidence>
<protein>
    <submittedName>
        <fullName evidence="2">Uncharacterized protein</fullName>
    </submittedName>
</protein>
<keyword evidence="1" id="KW-0812">Transmembrane</keyword>
<dbReference type="Proteomes" id="UP000321617">
    <property type="component" value="Unassembled WGS sequence"/>
</dbReference>
<dbReference type="RefSeq" id="WP_147133017.1">
    <property type="nucleotide sequence ID" value="NZ_BAABIJ010000001.1"/>
</dbReference>
<keyword evidence="1" id="KW-1133">Transmembrane helix</keyword>
<keyword evidence="1" id="KW-0472">Membrane</keyword>
<keyword evidence="3" id="KW-1185">Reference proteome</keyword>
<dbReference type="AlphaFoldDB" id="A0A562VAY6"/>
<gene>
    <name evidence="2" type="ORF">LX16_0720</name>
</gene>
<feature type="transmembrane region" description="Helical" evidence="1">
    <location>
        <begin position="7"/>
        <end position="25"/>
    </location>
</feature>
<reference evidence="2 3" key="1">
    <citation type="journal article" date="2013" name="Stand. Genomic Sci.">
        <title>Genomic Encyclopedia of Type Strains, Phase I: The one thousand microbial genomes (KMG-I) project.</title>
        <authorList>
            <person name="Kyrpides N.C."/>
            <person name="Woyke T."/>
            <person name="Eisen J.A."/>
            <person name="Garrity G."/>
            <person name="Lilburn T.G."/>
            <person name="Beck B.J."/>
            <person name="Whitman W.B."/>
            <person name="Hugenholtz P."/>
            <person name="Klenk H.P."/>
        </authorList>
    </citation>
    <scope>NUCLEOTIDE SEQUENCE [LARGE SCALE GENOMIC DNA]</scope>
    <source>
        <strain evidence="2 3">DSM 45044</strain>
    </source>
</reference>
<evidence type="ECO:0000313" key="2">
    <source>
        <dbReference type="EMBL" id="TWJ15023.1"/>
    </source>
</evidence>
<accession>A0A562VAY6</accession>
<organism evidence="2 3">
    <name type="scientific">Stackebrandtia albiflava</name>
    <dbReference type="NCBI Taxonomy" id="406432"/>
    <lineage>
        <taxon>Bacteria</taxon>
        <taxon>Bacillati</taxon>
        <taxon>Actinomycetota</taxon>
        <taxon>Actinomycetes</taxon>
        <taxon>Glycomycetales</taxon>
        <taxon>Glycomycetaceae</taxon>
        <taxon>Stackebrandtia</taxon>
    </lineage>
</organism>
<name>A0A562VAY6_9ACTN</name>
<comment type="caution">
    <text evidence="2">The sequence shown here is derived from an EMBL/GenBank/DDBJ whole genome shotgun (WGS) entry which is preliminary data.</text>
</comment>
<dbReference type="EMBL" id="VLLL01000005">
    <property type="protein sequence ID" value="TWJ15023.1"/>
    <property type="molecule type" value="Genomic_DNA"/>
</dbReference>
<sequence>MKREPVLIIMSVLAALQVFVGGAAFSELVSVRVAGLLALSVAALQVGMQFYVRGRVAPVPAPEPVEAVAPAPAPETP</sequence>